<dbReference type="GO" id="GO:0008270">
    <property type="term" value="F:zinc ion binding"/>
    <property type="evidence" value="ECO:0007669"/>
    <property type="project" value="UniProtKB-KW"/>
</dbReference>
<dbReference type="GO" id="GO:0016567">
    <property type="term" value="P:protein ubiquitination"/>
    <property type="evidence" value="ECO:0007669"/>
    <property type="project" value="TreeGrafter"/>
</dbReference>
<evidence type="ECO:0000256" key="14">
    <source>
        <dbReference type="PROSITE-ProRule" id="PRU00175"/>
    </source>
</evidence>
<evidence type="ECO:0000256" key="11">
    <source>
        <dbReference type="ARBA" id="ARBA00060737"/>
    </source>
</evidence>
<evidence type="ECO:0000256" key="1">
    <source>
        <dbReference type="ARBA" id="ARBA00000900"/>
    </source>
</evidence>
<evidence type="ECO:0000259" key="16">
    <source>
        <dbReference type="PROSITE" id="PS50089"/>
    </source>
</evidence>
<dbReference type="GO" id="GO:0005737">
    <property type="term" value="C:cytoplasm"/>
    <property type="evidence" value="ECO:0007669"/>
    <property type="project" value="UniProtKB-SubCell"/>
</dbReference>
<evidence type="ECO:0000256" key="6">
    <source>
        <dbReference type="ARBA" id="ARBA00022679"/>
    </source>
</evidence>
<dbReference type="SMART" id="SM00591">
    <property type="entry name" value="RWD"/>
    <property type="match status" value="1"/>
</dbReference>
<evidence type="ECO:0000256" key="12">
    <source>
        <dbReference type="ARBA" id="ARBA00067354"/>
    </source>
</evidence>
<dbReference type="Proteomes" id="UP001066276">
    <property type="component" value="Chromosome 7"/>
</dbReference>
<comment type="subcellular location">
    <subcellularLocation>
        <location evidence="2">Cytoplasm</location>
    </subcellularLocation>
</comment>
<dbReference type="InterPro" id="IPR016135">
    <property type="entry name" value="UBQ-conjugating_enzyme/RWD"/>
</dbReference>
<feature type="region of interest" description="Disordered" evidence="15">
    <location>
        <begin position="351"/>
        <end position="579"/>
    </location>
</feature>
<dbReference type="SUPFAM" id="SSF57850">
    <property type="entry name" value="RING/U-box"/>
    <property type="match status" value="1"/>
</dbReference>
<dbReference type="InterPro" id="IPR013083">
    <property type="entry name" value="Znf_RING/FYVE/PHD"/>
</dbReference>
<dbReference type="SUPFAM" id="SSF54495">
    <property type="entry name" value="UBC-like"/>
    <property type="match status" value="1"/>
</dbReference>
<dbReference type="EC" id="2.3.2.27" evidence="4"/>
<evidence type="ECO:0000256" key="8">
    <source>
        <dbReference type="ARBA" id="ARBA00022771"/>
    </source>
</evidence>
<dbReference type="InterPro" id="IPR001841">
    <property type="entry name" value="Znf_RING"/>
</dbReference>
<dbReference type="PROSITE" id="PS50908">
    <property type="entry name" value="RWD"/>
    <property type="match status" value="1"/>
</dbReference>
<feature type="compositionally biased region" description="Basic and acidic residues" evidence="15">
    <location>
        <begin position="506"/>
        <end position="515"/>
    </location>
</feature>
<keyword evidence="9" id="KW-0833">Ubl conjugation pathway</keyword>
<feature type="compositionally biased region" description="Basic and acidic residues" evidence="15">
    <location>
        <begin position="565"/>
        <end position="579"/>
    </location>
</feature>
<evidence type="ECO:0000259" key="17">
    <source>
        <dbReference type="PROSITE" id="PS50908"/>
    </source>
</evidence>
<evidence type="ECO:0000256" key="10">
    <source>
        <dbReference type="ARBA" id="ARBA00022833"/>
    </source>
</evidence>
<evidence type="ECO:0000256" key="5">
    <source>
        <dbReference type="ARBA" id="ARBA00022490"/>
    </source>
</evidence>
<evidence type="ECO:0000256" key="7">
    <source>
        <dbReference type="ARBA" id="ARBA00022723"/>
    </source>
</evidence>
<keyword evidence="5" id="KW-0963">Cytoplasm</keyword>
<feature type="domain" description="RWD" evidence="17">
    <location>
        <begin position="69"/>
        <end position="179"/>
    </location>
</feature>
<feature type="compositionally biased region" description="Polar residues" evidence="15">
    <location>
        <begin position="516"/>
        <end position="525"/>
    </location>
</feature>
<keyword evidence="6" id="KW-0808">Transferase</keyword>
<evidence type="ECO:0000256" key="13">
    <source>
        <dbReference type="ARBA" id="ARBA00075535"/>
    </source>
</evidence>
<evidence type="ECO:0000256" key="9">
    <source>
        <dbReference type="ARBA" id="ARBA00022786"/>
    </source>
</evidence>
<name>A0AAV7PD26_PLEWA</name>
<dbReference type="FunFam" id="3.30.40.10:FF:000215">
    <property type="entry name" value="E3 ubiquitin-protein ligase RNF25"/>
    <property type="match status" value="1"/>
</dbReference>
<dbReference type="CDD" id="cd23818">
    <property type="entry name" value="RWD_RNF25"/>
    <property type="match status" value="1"/>
</dbReference>
<dbReference type="GO" id="GO:0061630">
    <property type="term" value="F:ubiquitin protein ligase activity"/>
    <property type="evidence" value="ECO:0007669"/>
    <property type="project" value="UniProtKB-EC"/>
</dbReference>
<feature type="compositionally biased region" description="Polar residues" evidence="15">
    <location>
        <begin position="386"/>
        <end position="396"/>
    </location>
</feature>
<evidence type="ECO:0000313" key="19">
    <source>
        <dbReference type="Proteomes" id="UP001066276"/>
    </source>
</evidence>
<proteinExistence type="inferred from homology"/>
<dbReference type="Gene3D" id="3.10.110.10">
    <property type="entry name" value="Ubiquitin Conjugating Enzyme"/>
    <property type="match status" value="1"/>
</dbReference>
<dbReference type="Gene3D" id="3.30.40.10">
    <property type="entry name" value="Zinc/RING finger domain, C3HC4 (zinc finger)"/>
    <property type="match status" value="1"/>
</dbReference>
<comment type="pathway">
    <text evidence="3">Protein modification; protein ubiquitination.</text>
</comment>
<reference evidence="18" key="1">
    <citation type="journal article" date="2022" name="bioRxiv">
        <title>Sequencing and chromosome-scale assembly of the giantPleurodeles waltlgenome.</title>
        <authorList>
            <person name="Brown T."/>
            <person name="Elewa A."/>
            <person name="Iarovenko S."/>
            <person name="Subramanian E."/>
            <person name="Araus A.J."/>
            <person name="Petzold A."/>
            <person name="Susuki M."/>
            <person name="Suzuki K.-i.T."/>
            <person name="Hayashi T."/>
            <person name="Toyoda A."/>
            <person name="Oliveira C."/>
            <person name="Osipova E."/>
            <person name="Leigh N.D."/>
            <person name="Simon A."/>
            <person name="Yun M.H."/>
        </authorList>
    </citation>
    <scope>NUCLEOTIDE SEQUENCE</scope>
    <source>
        <strain evidence="18">20211129_DDA</strain>
        <tissue evidence="18">Liver</tissue>
    </source>
</reference>
<evidence type="ECO:0000256" key="2">
    <source>
        <dbReference type="ARBA" id="ARBA00004496"/>
    </source>
</evidence>
<dbReference type="GO" id="GO:0005634">
    <property type="term" value="C:nucleus"/>
    <property type="evidence" value="ECO:0007669"/>
    <property type="project" value="TreeGrafter"/>
</dbReference>
<evidence type="ECO:0000256" key="15">
    <source>
        <dbReference type="SAM" id="MobiDB-lite"/>
    </source>
</evidence>
<comment type="similarity">
    <text evidence="11">Belongs to the RNF25 family.</text>
</comment>
<feature type="domain" description="RING-type" evidence="16">
    <location>
        <begin position="186"/>
        <end position="254"/>
    </location>
</feature>
<feature type="compositionally biased region" description="Polar residues" evidence="15">
    <location>
        <begin position="368"/>
        <end position="377"/>
    </location>
</feature>
<evidence type="ECO:0000256" key="3">
    <source>
        <dbReference type="ARBA" id="ARBA00004906"/>
    </source>
</evidence>
<dbReference type="SMART" id="SM00184">
    <property type="entry name" value="RING"/>
    <property type="match status" value="1"/>
</dbReference>
<evidence type="ECO:0000256" key="4">
    <source>
        <dbReference type="ARBA" id="ARBA00012483"/>
    </source>
</evidence>
<dbReference type="PANTHER" id="PTHR13198:SF4">
    <property type="entry name" value="E3 UBIQUITIN-PROTEIN LIGASE RNF25"/>
    <property type="match status" value="1"/>
</dbReference>
<sequence>MLSLSPFYIHAAQALARGTVDIEDPFQLPRPPVSLATVSSGRAGGFPGHFTAKKMAEEEDGEDIWSLPQEVEVLESIYPHELLVHRGSSRSDPWEISITLYPATAEDQESQYVRVTLQLSVPPEYPKKSPNICMQNPRGLSDEHLLSISQNLKHVADSGLGGPILYELLVKAKEILTENNIPYGECVICQYGFQANEAFTKTSCYHYFHSHCLARYARHLEEEMQSKLKEQEQNRIALPQQVNADVGVQCPVCREPLTYDLEMLESAPPPNHPLEVYNPDKRTIQHQRKLRKLFEKQQAKGGIIDPEAERNRYFISLQKPSVDENSNGHVAVGGLSESELTSEKVNVAKGTVSSADCGQPSEELLDSTPGTNQQHSCTLKDDHRPLTSTPRSSTWPSGKAVDHLDKAFTTNGQHRGWPRGARRGFRGHSHFRRPPSSTVQEPGMDGYSYVRGPPVPKEFIPNIDKRAHGNRGGHGRAYSYYERRRGSPGCDPETQNGATYSYGADKTAEPQRVTEKQNSALSTNEYPERRPSRGQNHCQTQGDGRWEKPRFRGPAFRPQGQQLRGTRETPTDLAYKDSS</sequence>
<feature type="compositionally biased region" description="Polar residues" evidence="15">
    <location>
        <begin position="533"/>
        <end position="542"/>
    </location>
</feature>
<dbReference type="FunFam" id="3.10.110.10:FF:000052">
    <property type="entry name" value="Putative e3 ubiquitin-protein ligase rnf25"/>
    <property type="match status" value="1"/>
</dbReference>
<keyword evidence="10" id="KW-0862">Zinc</keyword>
<protein>
    <recommendedName>
        <fullName evidence="12">E3 ubiquitin-protein ligase RNF25</fullName>
        <ecNumber evidence="4">2.3.2.27</ecNumber>
    </recommendedName>
    <alternativeName>
        <fullName evidence="13">RING finger protein 25</fullName>
    </alternativeName>
</protein>
<dbReference type="CDD" id="cd16470">
    <property type="entry name" value="RING-H2_RNF25"/>
    <property type="match status" value="1"/>
</dbReference>
<gene>
    <name evidence="18" type="ORF">NDU88_004630</name>
</gene>
<dbReference type="Pfam" id="PF05773">
    <property type="entry name" value="RWD"/>
    <property type="match status" value="1"/>
</dbReference>
<keyword evidence="8 14" id="KW-0863">Zinc-finger</keyword>
<dbReference type="InterPro" id="IPR006575">
    <property type="entry name" value="RWD_dom"/>
</dbReference>
<keyword evidence="7" id="KW-0479">Metal-binding</keyword>
<keyword evidence="19" id="KW-1185">Reference proteome</keyword>
<dbReference type="InterPro" id="IPR039133">
    <property type="entry name" value="RNF25"/>
</dbReference>
<organism evidence="18 19">
    <name type="scientific">Pleurodeles waltl</name>
    <name type="common">Iberian ribbed newt</name>
    <dbReference type="NCBI Taxonomy" id="8319"/>
    <lineage>
        <taxon>Eukaryota</taxon>
        <taxon>Metazoa</taxon>
        <taxon>Chordata</taxon>
        <taxon>Craniata</taxon>
        <taxon>Vertebrata</taxon>
        <taxon>Euteleostomi</taxon>
        <taxon>Amphibia</taxon>
        <taxon>Batrachia</taxon>
        <taxon>Caudata</taxon>
        <taxon>Salamandroidea</taxon>
        <taxon>Salamandridae</taxon>
        <taxon>Pleurodelinae</taxon>
        <taxon>Pleurodeles</taxon>
    </lineage>
</organism>
<dbReference type="EMBL" id="JANPWB010000011">
    <property type="protein sequence ID" value="KAJ1126222.1"/>
    <property type="molecule type" value="Genomic_DNA"/>
</dbReference>
<dbReference type="PANTHER" id="PTHR13198">
    <property type="entry name" value="RING FINGER PROTEIN 25"/>
    <property type="match status" value="1"/>
</dbReference>
<feature type="compositionally biased region" description="Basic residues" evidence="15">
    <location>
        <begin position="416"/>
        <end position="433"/>
    </location>
</feature>
<comment type="caution">
    <text evidence="18">The sequence shown here is derived from an EMBL/GenBank/DDBJ whole genome shotgun (WGS) entry which is preliminary data.</text>
</comment>
<dbReference type="AlphaFoldDB" id="A0AAV7PD26"/>
<dbReference type="PROSITE" id="PS50089">
    <property type="entry name" value="ZF_RING_2"/>
    <property type="match status" value="1"/>
</dbReference>
<comment type="catalytic activity">
    <reaction evidence="1">
        <text>S-ubiquitinyl-[E2 ubiquitin-conjugating enzyme]-L-cysteine + [acceptor protein]-L-lysine = [E2 ubiquitin-conjugating enzyme]-L-cysteine + N(6)-ubiquitinyl-[acceptor protein]-L-lysine.</text>
        <dbReference type="EC" id="2.3.2.27"/>
    </reaction>
</comment>
<accession>A0AAV7PD26</accession>
<evidence type="ECO:0000313" key="18">
    <source>
        <dbReference type="EMBL" id="KAJ1126222.1"/>
    </source>
</evidence>